<protein>
    <recommendedName>
        <fullName evidence="1">TniQ domain-containing protein</fullName>
    </recommendedName>
</protein>
<feature type="domain" description="TniQ" evidence="1">
    <location>
        <begin position="9"/>
        <end position="137"/>
    </location>
</feature>
<sequence length="339" mass="38699">MMLPCVRVPIRVVPLENESLRGFLMRLAERNGVSGPDRILNDVIGGARLPITTRRALALADYCRCDVPEFFQLFGIEQRSIDGSRQWRLAGEWITKDYFLRSSRPSVCPLCLAEGSFLRGQWEVTFYVACPLHGVVLVERCPSCGRGLTPHRRRVDHCNCGFQFEKAEPVSASPEAWLVAALVEYRIQGRAFLDVPKRLKLRMRTIEQLAGLDLDTLFKTLWLLGHCVGDASRVASGHGRQRLWSWQASETIRRAVELVADWPDALFRALELRQAEHGLRDGMHPEAGLGPISRYLEGEMTGEQSAFVRAAYYRFVHDAWKQRGGRWRARTRFCQLELF</sequence>
<reference evidence="2 3" key="1">
    <citation type="submission" date="2018-09" db="EMBL/GenBank/DDBJ databases">
        <title>Metagenome Assembled Genomes from an Advanced Water Purification Facility.</title>
        <authorList>
            <person name="Stamps B.W."/>
            <person name="Spear J.R."/>
        </authorList>
    </citation>
    <scope>NUCLEOTIDE SEQUENCE [LARGE SCALE GENOMIC DNA]</scope>
    <source>
        <strain evidence="2">Bin_63_2</strain>
    </source>
</reference>
<accession>A0A5C7J687</accession>
<evidence type="ECO:0000313" key="3">
    <source>
        <dbReference type="Proteomes" id="UP000321026"/>
    </source>
</evidence>
<dbReference type="InterPro" id="IPR009492">
    <property type="entry name" value="TniQ"/>
</dbReference>
<dbReference type="AlphaFoldDB" id="A0A5C7J687"/>
<name>A0A5C7J687_9BACT</name>
<evidence type="ECO:0000259" key="1">
    <source>
        <dbReference type="Pfam" id="PF06527"/>
    </source>
</evidence>
<evidence type="ECO:0000313" key="2">
    <source>
        <dbReference type="EMBL" id="TXG76983.1"/>
    </source>
</evidence>
<proteinExistence type="predicted"/>
<comment type="caution">
    <text evidence="2">The sequence shown here is derived from an EMBL/GenBank/DDBJ whole genome shotgun (WGS) entry which is preliminary data.</text>
</comment>
<dbReference type="Proteomes" id="UP000321026">
    <property type="component" value="Unassembled WGS sequence"/>
</dbReference>
<gene>
    <name evidence="2" type="ORF">E6Q11_03685</name>
</gene>
<dbReference type="Pfam" id="PF06527">
    <property type="entry name" value="TniQ"/>
    <property type="match status" value="1"/>
</dbReference>
<organism evidence="2 3">
    <name type="scientific">Candidatus Dojkabacteria bacterium</name>
    <dbReference type="NCBI Taxonomy" id="2099670"/>
    <lineage>
        <taxon>Bacteria</taxon>
        <taxon>Candidatus Dojkabacteria</taxon>
    </lineage>
</organism>
<dbReference type="EMBL" id="SSDS01000058">
    <property type="protein sequence ID" value="TXG76983.1"/>
    <property type="molecule type" value="Genomic_DNA"/>
</dbReference>